<dbReference type="Proteomes" id="UP001552299">
    <property type="component" value="Unassembled WGS sequence"/>
</dbReference>
<feature type="region of interest" description="Disordered" evidence="1">
    <location>
        <begin position="1"/>
        <end position="28"/>
    </location>
</feature>
<keyword evidence="3" id="KW-1185">Reference proteome</keyword>
<sequence>MVKSHEKIGERNPDSHPNPTRQRWRGPSLGAVRANPAVPLFLSAKFRWPRYASVFLLIVPHDALEKSDI</sequence>
<dbReference type="AlphaFoldDB" id="A0ABD0W0B1"/>
<organism evidence="2 3">
    <name type="scientific">Dendrobium thyrsiflorum</name>
    <name type="common">Pinecone-like raceme dendrobium</name>
    <name type="synonym">Orchid</name>
    <dbReference type="NCBI Taxonomy" id="117978"/>
    <lineage>
        <taxon>Eukaryota</taxon>
        <taxon>Viridiplantae</taxon>
        <taxon>Streptophyta</taxon>
        <taxon>Embryophyta</taxon>
        <taxon>Tracheophyta</taxon>
        <taxon>Spermatophyta</taxon>
        <taxon>Magnoliopsida</taxon>
        <taxon>Liliopsida</taxon>
        <taxon>Asparagales</taxon>
        <taxon>Orchidaceae</taxon>
        <taxon>Epidendroideae</taxon>
        <taxon>Malaxideae</taxon>
        <taxon>Dendrobiinae</taxon>
        <taxon>Dendrobium</taxon>
    </lineage>
</organism>
<name>A0ABD0W0B1_DENTH</name>
<feature type="compositionally biased region" description="Basic and acidic residues" evidence="1">
    <location>
        <begin position="1"/>
        <end position="14"/>
    </location>
</feature>
<evidence type="ECO:0000313" key="2">
    <source>
        <dbReference type="EMBL" id="KAL0927193.1"/>
    </source>
</evidence>
<dbReference type="EMBL" id="JANQDX010000002">
    <property type="protein sequence ID" value="KAL0927193.1"/>
    <property type="molecule type" value="Genomic_DNA"/>
</dbReference>
<reference evidence="2 3" key="1">
    <citation type="journal article" date="2024" name="Plant Biotechnol. J.">
        <title>Dendrobium thyrsiflorum genome and its molecular insights into genes involved in important horticultural traits.</title>
        <authorList>
            <person name="Chen B."/>
            <person name="Wang J.Y."/>
            <person name="Zheng P.J."/>
            <person name="Li K.L."/>
            <person name="Liang Y.M."/>
            <person name="Chen X.F."/>
            <person name="Zhang C."/>
            <person name="Zhao X."/>
            <person name="He X."/>
            <person name="Zhang G.Q."/>
            <person name="Liu Z.J."/>
            <person name="Xu Q."/>
        </authorList>
    </citation>
    <scope>NUCLEOTIDE SEQUENCE [LARGE SCALE GENOMIC DNA]</scope>
    <source>
        <strain evidence="2">GZMU011</strain>
    </source>
</reference>
<accession>A0ABD0W0B1</accession>
<comment type="caution">
    <text evidence="2">The sequence shown here is derived from an EMBL/GenBank/DDBJ whole genome shotgun (WGS) entry which is preliminary data.</text>
</comment>
<proteinExistence type="predicted"/>
<evidence type="ECO:0000256" key="1">
    <source>
        <dbReference type="SAM" id="MobiDB-lite"/>
    </source>
</evidence>
<evidence type="ECO:0000313" key="3">
    <source>
        <dbReference type="Proteomes" id="UP001552299"/>
    </source>
</evidence>
<gene>
    <name evidence="2" type="ORF">M5K25_001356</name>
</gene>
<protein>
    <submittedName>
        <fullName evidence="2">Uncharacterized protein</fullName>
    </submittedName>
</protein>